<evidence type="ECO:0000313" key="2">
    <source>
        <dbReference type="Proteomes" id="UP000285138"/>
    </source>
</evidence>
<reference evidence="1 2" key="1">
    <citation type="submission" date="2018-08" db="EMBL/GenBank/DDBJ databases">
        <title>The metabolism and importance of syntrophic acetate oxidation coupled to methane or sulfide production in haloalkaline environments.</title>
        <authorList>
            <person name="Timmers P.H.A."/>
            <person name="Vavourakis C.D."/>
            <person name="Sorokin D.Y."/>
            <person name="Sinninghe Damste J.S."/>
            <person name="Muyzer G."/>
            <person name="Stams A.J.M."/>
            <person name="Plugge C.M."/>
        </authorList>
    </citation>
    <scope>NUCLEOTIDE SEQUENCE [LARGE SCALE GENOMIC DNA]</scope>
    <source>
        <strain evidence="1">MSAO_Bac1</strain>
    </source>
</reference>
<comment type="caution">
    <text evidence="1">The sequence shown here is derived from an EMBL/GenBank/DDBJ whole genome shotgun (WGS) entry which is preliminary data.</text>
</comment>
<evidence type="ECO:0008006" key="3">
    <source>
        <dbReference type="Google" id="ProtNLM"/>
    </source>
</evidence>
<dbReference type="EMBL" id="QZAA01000268">
    <property type="protein sequence ID" value="RQD73250.1"/>
    <property type="molecule type" value="Genomic_DNA"/>
</dbReference>
<dbReference type="SUPFAM" id="SSF52540">
    <property type="entry name" value="P-loop containing nucleoside triphosphate hydrolases"/>
    <property type="match status" value="1"/>
</dbReference>
<name>A0A424Y9Z2_9FIRM</name>
<evidence type="ECO:0000313" key="1">
    <source>
        <dbReference type="EMBL" id="RQD73250.1"/>
    </source>
</evidence>
<dbReference type="AlphaFoldDB" id="A0A424Y9Z2"/>
<organism evidence="1 2">
    <name type="scientific">Candidatus Syntrophonatronum acetioxidans</name>
    <dbReference type="NCBI Taxonomy" id="1795816"/>
    <lineage>
        <taxon>Bacteria</taxon>
        <taxon>Bacillati</taxon>
        <taxon>Bacillota</taxon>
        <taxon>Clostridia</taxon>
        <taxon>Eubacteriales</taxon>
        <taxon>Syntrophomonadaceae</taxon>
        <taxon>Candidatus Syntrophonatronum</taxon>
    </lineage>
</organism>
<protein>
    <recommendedName>
        <fullName evidence="3">ATP-binding protein</fullName>
    </recommendedName>
</protein>
<dbReference type="InterPro" id="IPR027417">
    <property type="entry name" value="P-loop_NTPase"/>
</dbReference>
<dbReference type="Proteomes" id="UP000285138">
    <property type="component" value="Unassembled WGS sequence"/>
</dbReference>
<proteinExistence type="predicted"/>
<accession>A0A424Y9Z2</accession>
<gene>
    <name evidence="1" type="ORF">D5R97_09670</name>
</gene>
<sequence length="224" mass="25278">MGVILLKIVEAYVGEYASGKSENAVNRALELIEKGRKVTLVDLDLVEPFYTLRPLKKMLENKGIEVIAWETKETFGLGEAGYVLKPQMRWALRREGDVIFDVGYGIQGIKIFNLVEGLWEDKDLKVYVVVNISRPLTSSVEDIVSYLHSFKKVDGLINNSHLGEQTDLDIIEEGAHIVGEVSCITQVPVIASTMEKNFAALVGSELFMGYPVRYIERYMPQTFW</sequence>